<evidence type="ECO:0000313" key="1">
    <source>
        <dbReference type="EMBL" id="RIA56035.1"/>
    </source>
</evidence>
<comment type="caution">
    <text evidence="1">The sequence shown here is derived from an EMBL/GenBank/DDBJ whole genome shotgun (WGS) entry which is preliminary data.</text>
</comment>
<organism evidence="1 2">
    <name type="scientific">Dichotomicrobium thermohalophilum</name>
    <dbReference type="NCBI Taxonomy" id="933063"/>
    <lineage>
        <taxon>Bacteria</taxon>
        <taxon>Pseudomonadati</taxon>
        <taxon>Pseudomonadota</taxon>
        <taxon>Alphaproteobacteria</taxon>
        <taxon>Hyphomicrobiales</taxon>
        <taxon>Hyphomicrobiaceae</taxon>
        <taxon>Dichotomicrobium</taxon>
    </lineage>
</organism>
<evidence type="ECO:0000313" key="2">
    <source>
        <dbReference type="Proteomes" id="UP000266273"/>
    </source>
</evidence>
<accession>A0A397Q881</accession>
<gene>
    <name evidence="1" type="ORF">BXY53_1129</name>
</gene>
<keyword evidence="2" id="KW-1185">Reference proteome</keyword>
<dbReference type="Proteomes" id="UP000266273">
    <property type="component" value="Unassembled WGS sequence"/>
</dbReference>
<reference evidence="1 2" key="1">
    <citation type="submission" date="2018-08" db="EMBL/GenBank/DDBJ databases">
        <title>Genomic Encyclopedia of Archaeal and Bacterial Type Strains, Phase II (KMG-II): from individual species to whole genera.</title>
        <authorList>
            <person name="Goeker M."/>
        </authorList>
    </citation>
    <scope>NUCLEOTIDE SEQUENCE [LARGE SCALE GENOMIC DNA]</scope>
    <source>
        <strain evidence="1 2">DSM 5002</strain>
    </source>
</reference>
<dbReference type="AlphaFoldDB" id="A0A397Q881"/>
<proteinExistence type="predicted"/>
<sequence length="68" mass="7204">MTLTHPGSDFSLMLDTGAAAVDRVRGNAAAGPRMGGIVGHGFLEHDSIDTLIVDFEGETEIAWHLRGI</sequence>
<protein>
    <submittedName>
        <fullName evidence="1">Uncharacterized protein</fullName>
    </submittedName>
</protein>
<dbReference type="RefSeq" id="WP_147361505.1">
    <property type="nucleotide sequence ID" value="NZ_QXDF01000001.1"/>
</dbReference>
<dbReference type="EMBL" id="QXDF01000001">
    <property type="protein sequence ID" value="RIA56035.1"/>
    <property type="molecule type" value="Genomic_DNA"/>
</dbReference>
<name>A0A397Q881_9HYPH</name>